<keyword evidence="1" id="KW-0614">Plasmid</keyword>
<sequence>MATVKCALGKRGRPSHEWNDGKKDRIYCLGRVDLMTDDPLPHCVVCPDFVKKAQDDLEAFYGREERT</sequence>
<gene>
    <name evidence="1" type="ORF">MM35RIKEN_16570</name>
</gene>
<keyword evidence="2" id="KW-1185">Reference proteome</keyword>
<geneLocation type="plasmid" evidence="1 2">
    <name>pMM35_01</name>
</geneLocation>
<protein>
    <submittedName>
        <fullName evidence="1">Uncharacterized protein</fullName>
    </submittedName>
</protein>
<dbReference type="EMBL" id="AP023416">
    <property type="protein sequence ID" value="BCK79465.1"/>
    <property type="molecule type" value="Genomic_DNA"/>
</dbReference>
<dbReference type="AlphaFoldDB" id="A0A810PZ43"/>
<organism evidence="1 2">
    <name type="scientific">Vescimonas fastidiosa</name>
    <dbReference type="NCBI Taxonomy" id="2714353"/>
    <lineage>
        <taxon>Bacteria</taxon>
        <taxon>Bacillati</taxon>
        <taxon>Bacillota</taxon>
        <taxon>Clostridia</taxon>
        <taxon>Eubacteriales</taxon>
        <taxon>Oscillospiraceae</taxon>
        <taxon>Vescimonas</taxon>
    </lineage>
</organism>
<proteinExistence type="predicted"/>
<dbReference type="KEGG" id="vfa:MM35RIKEN_16570"/>
<evidence type="ECO:0000313" key="2">
    <source>
        <dbReference type="Proteomes" id="UP000681343"/>
    </source>
</evidence>
<accession>A0A810PZ43</accession>
<reference evidence="1" key="1">
    <citation type="submission" date="2020-09" db="EMBL/GenBank/DDBJ databases">
        <title>New species isolated from human feces.</title>
        <authorList>
            <person name="Kitahara M."/>
            <person name="Shigeno Y."/>
            <person name="Shime M."/>
            <person name="Matsumoto Y."/>
            <person name="Nakamura S."/>
            <person name="Motooka D."/>
            <person name="Fukuoka S."/>
            <person name="Nishikawa H."/>
            <person name="Benno Y."/>
        </authorList>
    </citation>
    <scope>NUCLEOTIDE SEQUENCE</scope>
    <source>
        <strain evidence="1">MM35</strain>
        <plasmid evidence="1">pMM35_01</plasmid>
    </source>
</reference>
<dbReference type="Proteomes" id="UP000681343">
    <property type="component" value="Plasmid pMM35_01"/>
</dbReference>
<name>A0A810PZ43_9FIRM</name>
<evidence type="ECO:0000313" key="1">
    <source>
        <dbReference type="EMBL" id="BCK79465.1"/>
    </source>
</evidence>